<organism evidence="2">
    <name type="scientific">Serratia fonticola</name>
    <dbReference type="NCBI Taxonomy" id="47917"/>
    <lineage>
        <taxon>Bacteria</taxon>
        <taxon>Pseudomonadati</taxon>
        <taxon>Pseudomonadota</taxon>
        <taxon>Gammaproteobacteria</taxon>
        <taxon>Enterobacterales</taxon>
        <taxon>Yersiniaceae</taxon>
        <taxon>Serratia</taxon>
    </lineage>
</organism>
<gene>
    <name evidence="2" type="ORF">NCTC12965_01552</name>
</gene>
<keyword evidence="2" id="KW-0808">Transferase</keyword>
<dbReference type="GO" id="GO:0008168">
    <property type="term" value="F:methyltransferase activity"/>
    <property type="evidence" value="ECO:0007669"/>
    <property type="project" value="UniProtKB-KW"/>
</dbReference>
<name>A0A4U9TRD5_SERFO</name>
<dbReference type="EMBL" id="CABEEZ010000029">
    <property type="protein sequence ID" value="VTR22605.1"/>
    <property type="molecule type" value="Genomic_DNA"/>
</dbReference>
<dbReference type="InterPro" id="IPR013217">
    <property type="entry name" value="Methyltransf_12"/>
</dbReference>
<proteinExistence type="predicted"/>
<dbReference type="SUPFAM" id="SSF53335">
    <property type="entry name" value="S-adenosyl-L-methionine-dependent methyltransferases"/>
    <property type="match status" value="1"/>
</dbReference>
<evidence type="ECO:0000313" key="2">
    <source>
        <dbReference type="EMBL" id="VTR22605.1"/>
    </source>
</evidence>
<sequence length="183" mass="20211">MFLDTNLYSFREASGIWARVDYTGIPYSDGDAQENLLLNIVSNTKDRSVSSPELRARCSDWVTTYHFSSLRSNLLRPLNSLFTPGVKILEIGAGCGAITRFLGESGAEVLALEGSLRRAAIARARTLDLANVTVVSERFDDFECEEKFDVITLIGVLEYSNLFSQGSDSAISMLNNIKARLKT</sequence>
<reference evidence="2" key="1">
    <citation type="submission" date="2019-05" db="EMBL/GenBank/DDBJ databases">
        <authorList>
            <consortium name="Pathogen Informatics"/>
        </authorList>
    </citation>
    <scope>NUCLEOTIDE SEQUENCE [LARGE SCALE GENOMIC DNA]</scope>
    <source>
        <strain evidence="2">NCTC12965</strain>
    </source>
</reference>
<keyword evidence="2" id="KW-0489">Methyltransferase</keyword>
<dbReference type="CDD" id="cd02440">
    <property type="entry name" value="AdoMet_MTases"/>
    <property type="match status" value="1"/>
</dbReference>
<dbReference type="InterPro" id="IPR029063">
    <property type="entry name" value="SAM-dependent_MTases_sf"/>
</dbReference>
<dbReference type="AlphaFoldDB" id="A0A4U9TRD5"/>
<protein>
    <submittedName>
        <fullName evidence="2">Predicted RNA methylase</fullName>
    </submittedName>
</protein>
<accession>A0A4U9TRD5</accession>
<dbReference type="GO" id="GO:0032259">
    <property type="term" value="P:methylation"/>
    <property type="evidence" value="ECO:0007669"/>
    <property type="project" value="UniProtKB-KW"/>
</dbReference>
<dbReference type="Pfam" id="PF08242">
    <property type="entry name" value="Methyltransf_12"/>
    <property type="match status" value="1"/>
</dbReference>
<feature type="domain" description="Methyltransferase type 12" evidence="1">
    <location>
        <begin position="89"/>
        <end position="182"/>
    </location>
</feature>
<evidence type="ECO:0000259" key="1">
    <source>
        <dbReference type="Pfam" id="PF08242"/>
    </source>
</evidence>
<dbReference type="Gene3D" id="3.40.50.150">
    <property type="entry name" value="Vaccinia Virus protein VP39"/>
    <property type="match status" value="1"/>
</dbReference>